<organism evidence="2 3">
    <name type="scientific">Larimichthys crocea</name>
    <name type="common">Large yellow croaker</name>
    <name type="synonym">Pseudosciaena crocea</name>
    <dbReference type="NCBI Taxonomy" id="215358"/>
    <lineage>
        <taxon>Eukaryota</taxon>
        <taxon>Metazoa</taxon>
        <taxon>Chordata</taxon>
        <taxon>Craniata</taxon>
        <taxon>Vertebrata</taxon>
        <taxon>Euteleostomi</taxon>
        <taxon>Actinopterygii</taxon>
        <taxon>Neopterygii</taxon>
        <taxon>Teleostei</taxon>
        <taxon>Neoteleostei</taxon>
        <taxon>Acanthomorphata</taxon>
        <taxon>Eupercaria</taxon>
        <taxon>Sciaenidae</taxon>
        <taxon>Larimichthys</taxon>
    </lineage>
</organism>
<proteinExistence type="predicted"/>
<feature type="compositionally biased region" description="Low complexity" evidence="1">
    <location>
        <begin position="198"/>
        <end position="208"/>
    </location>
</feature>
<feature type="region of interest" description="Disordered" evidence="1">
    <location>
        <begin position="133"/>
        <end position="215"/>
    </location>
</feature>
<protein>
    <submittedName>
        <fullName evidence="2">Uncharacterized protein</fullName>
    </submittedName>
</protein>
<keyword evidence="3" id="KW-1185">Reference proteome</keyword>
<reference evidence="2 3" key="1">
    <citation type="submission" date="2019-07" db="EMBL/GenBank/DDBJ databases">
        <title>Chromosome genome assembly for large yellow croaker.</title>
        <authorList>
            <person name="Xiao S."/>
        </authorList>
    </citation>
    <scope>NUCLEOTIDE SEQUENCE [LARGE SCALE GENOMIC DNA]</scope>
    <source>
        <strain evidence="2">JMULYC20181020</strain>
        <tissue evidence="2">Muscle</tissue>
    </source>
</reference>
<dbReference type="Proteomes" id="UP000424527">
    <property type="component" value="Unassembled WGS sequence"/>
</dbReference>
<dbReference type="AlphaFoldDB" id="A0A6G0HFD7"/>
<sequence length="258" mass="28440">MTKPKSNGICPICGKTLQLVAKHLRETHAVRNPTERSILNNLATGRTVHKDLTQAEIERRRAGIKRDTAIAALARLQASNPQPAMVSRLDLEDPGEGSSTSHPQRCQNPGCRRERKEEAAKIKRLKRRIAGLKAALRWPQPLPREEPPQAQQPRPREHSSPRVSTSANGGPSHLPPPPPKMKRRKSSSSSSPPPPAHTPSSSSSKSLPRGGWLYPQMLPLRRPTVLRPPKKGQIQKHLSRGSCHACGFRRIGGVSEMD</sequence>
<comment type="caution">
    <text evidence="2">The sequence shown here is derived from an EMBL/GenBank/DDBJ whole genome shotgun (WGS) entry which is preliminary data.</text>
</comment>
<gene>
    <name evidence="2" type="ORF">D5F01_LYC24187</name>
</gene>
<name>A0A6G0HFD7_LARCR</name>
<accession>A0A6G0HFD7</accession>
<dbReference type="EMBL" id="REGW02000193">
    <property type="protein sequence ID" value="KAE8277792.1"/>
    <property type="molecule type" value="Genomic_DNA"/>
</dbReference>
<feature type="region of interest" description="Disordered" evidence="1">
    <location>
        <begin position="81"/>
        <end position="119"/>
    </location>
</feature>
<feature type="compositionally biased region" description="Polar residues" evidence="1">
    <location>
        <begin position="97"/>
        <end position="107"/>
    </location>
</feature>
<evidence type="ECO:0000313" key="3">
    <source>
        <dbReference type="Proteomes" id="UP000424527"/>
    </source>
</evidence>
<evidence type="ECO:0000256" key="1">
    <source>
        <dbReference type="SAM" id="MobiDB-lite"/>
    </source>
</evidence>
<evidence type="ECO:0000313" key="2">
    <source>
        <dbReference type="EMBL" id="KAE8277792.1"/>
    </source>
</evidence>